<evidence type="ECO:0000256" key="1">
    <source>
        <dbReference type="ARBA" id="ARBA00009865"/>
    </source>
</evidence>
<keyword evidence="8" id="KW-1185">Reference proteome</keyword>
<evidence type="ECO:0000256" key="3">
    <source>
        <dbReference type="ARBA" id="ARBA00022801"/>
    </source>
</evidence>
<evidence type="ECO:0000313" key="8">
    <source>
        <dbReference type="Proteomes" id="UP000679950"/>
    </source>
</evidence>
<dbReference type="Proteomes" id="UP000679950">
    <property type="component" value="Unassembled WGS sequence"/>
</dbReference>
<dbReference type="InterPro" id="IPR051795">
    <property type="entry name" value="Glycosyl_Hydrlase_43"/>
</dbReference>
<dbReference type="CDD" id="cd02795">
    <property type="entry name" value="CBM6-CBM35-CBM36_like"/>
    <property type="match status" value="1"/>
</dbReference>
<keyword evidence="2 5" id="KW-0732">Signal</keyword>
<dbReference type="PANTHER" id="PTHR42812:SF14">
    <property type="entry name" value="SECRETED PROTEIN"/>
    <property type="match status" value="1"/>
</dbReference>
<evidence type="ECO:0000256" key="2">
    <source>
        <dbReference type="ARBA" id="ARBA00022729"/>
    </source>
</evidence>
<evidence type="ECO:0000313" key="7">
    <source>
        <dbReference type="EMBL" id="GIN56440.1"/>
    </source>
</evidence>
<feature type="domain" description="CBM6" evidence="6">
    <location>
        <begin position="691"/>
        <end position="817"/>
    </location>
</feature>
<dbReference type="InterPro" id="IPR006584">
    <property type="entry name" value="Cellulose-bd_IV"/>
</dbReference>
<dbReference type="RefSeq" id="WP_212965544.1">
    <property type="nucleotide sequence ID" value="NZ_BORB01000004.1"/>
</dbReference>
<name>A0ABQ4KEP5_9BACI</name>
<dbReference type="Pfam" id="PF03422">
    <property type="entry name" value="CBM_6"/>
    <property type="match status" value="4"/>
</dbReference>
<keyword evidence="4" id="KW-0326">Glycosidase</keyword>
<dbReference type="PROSITE" id="PS51175">
    <property type="entry name" value="CBM6"/>
    <property type="match status" value="4"/>
</dbReference>
<evidence type="ECO:0000256" key="5">
    <source>
        <dbReference type="SAM" id="SignalP"/>
    </source>
</evidence>
<dbReference type="SUPFAM" id="SSF49785">
    <property type="entry name" value="Galactose-binding domain-like"/>
    <property type="match status" value="4"/>
</dbReference>
<dbReference type="Pfam" id="PF22888">
    <property type="entry name" value="FIMAH"/>
    <property type="match status" value="1"/>
</dbReference>
<keyword evidence="3" id="KW-0378">Hydrolase</keyword>
<sequence>MQFVRALLILGGLFLFPSVSFAYSNPFDLPNSWEWDNGDFYGEGDPYILKYNGTYYLYVSTVDDKSGVKAWTSEDLINWEYAGLVTEEPSTKAAYAPEVTYWNGAFYMYTSPGGNGHYVYKSSSPLGPFVKQTENLGMGIDGHVFIDDDGQWYFYGTGSDRISAYKMEDPYTFGPAINTGAEMDGWTEAPTVFKRHGQYYMTYVGNHVWSKAYRINYATSDSPTKNFKEKSLQNPILLKTEGENVGLGHNGIVRGPDLDSEYIVYHSHANPGRYFNMDRIAWNGDKMTVLGPTTFEQENPGLPDFSDRFKRKDIGNQWSEVNGGTWSLHDHALEQKSINDASWHRLVTTYETENNYTAEFNMTLVNKGESTNPRYGAVFSYQDEDNYGVAVLSANENQLETNFVVDGVEQGWKKSALPTDFDYKQLHQIRVEKEDSKFNIFVDGMHKQTRDVSSLNGGKIGYTTSDAHASFGYIATSNKVNGSSVFDFHKPLPGKIEAVHYNSGGEGIGYHISDGELNHTYRQDEVDTQPNSEGGYSVKLAKKDWLQYNVNVEEEGQYSINLRVATGKNGAKVRVSLDDKTDLTGMVDVPDTGGQWQNFIIDHVSLPKGNHKLKIEVTQGSLSFASFEISKYKDAPILFEDFNDGFDSGWDRYEGNWRVDTNQDSISVFDGFKPIPGDIQAAYYITGGEGVAYHDTTPENIGGVLRDDAVDIRDKPGGGTAVGWNQTGEWLKYNVDIQAEGIYNLEMEYGTTFEDAKVRFWLDDKIDLTGIVDVPATEGWNDWQILRMENVQLPKGEHTLKIEIVKGEFDISKFHFRSFDIHKPIPGTIEAEDYNLGGEGVAYHVHVDSNTDGEFREDGVNIKPDPEGGYAIRDLKKGEWIKYNVNISESDKYGLDFIANNSDEDTKIRISLDDGIDVVESITISVTDKEKDWENISISDLDLPQGKHTLKIEVIDGELSFTKMIFHTFDSANSLPGKVMAVDYMTGGEGVAYHDKTPRNIGGKYRYDGVDIRNHPDGTFNIGWNQTDEWYKYNVDIAKSGDYVLDINVATKQQGGQVRLWLDDKIDLTGVIDIPRTGEWDDWSSVIKENISLPSGKHTIKVETVKGEFDFHHFSFIEQDQYQPIDQEGVYRSGAGTFGKSVIGDSAWHNYVVEADVQVVDGKGDGGILFRVNNPAHGKELNHNNADMLQGYVAYINKDGVHLGKFNYNWTYLTGAKLDDPIDEWQHIKVVASGTNIKIYVGDMDKPKIDYDDHSATAFIHGKVGVRSVFSDTKYDNIFVRPLEPSTNDILSILTEHQGDLAEKDYRSLKVHLTAVGQFEKKGAAKKVIKHMESFSQLLDYQLENDLISNELYGVLTTTTNSLIENWKGK</sequence>
<evidence type="ECO:0000259" key="6">
    <source>
        <dbReference type="PROSITE" id="PS51175"/>
    </source>
</evidence>
<feature type="domain" description="CBM6" evidence="6">
    <location>
        <begin position="827"/>
        <end position="967"/>
    </location>
</feature>
<gene>
    <name evidence="7" type="ORF">J8TS2_07590</name>
</gene>
<dbReference type="InterPro" id="IPR008979">
    <property type="entry name" value="Galactose-bd-like_sf"/>
</dbReference>
<dbReference type="InterPro" id="IPR023296">
    <property type="entry name" value="Glyco_hydro_beta-prop_sf"/>
</dbReference>
<dbReference type="SMART" id="SM00606">
    <property type="entry name" value="CBD_IV"/>
    <property type="match status" value="3"/>
</dbReference>
<comment type="similarity">
    <text evidence="1">Belongs to the glycosyl hydrolase 43 family.</text>
</comment>
<dbReference type="InterPro" id="IPR054470">
    <property type="entry name" value="FIMAH_dom"/>
</dbReference>
<feature type="signal peptide" evidence="5">
    <location>
        <begin position="1"/>
        <end position="22"/>
    </location>
</feature>
<dbReference type="EMBL" id="BORB01000004">
    <property type="protein sequence ID" value="GIN56440.1"/>
    <property type="molecule type" value="Genomic_DNA"/>
</dbReference>
<dbReference type="Gene3D" id="2.60.120.260">
    <property type="entry name" value="Galactose-binding domain-like"/>
    <property type="match status" value="4"/>
</dbReference>
<feature type="domain" description="CBM6" evidence="6">
    <location>
        <begin position="991"/>
        <end position="1117"/>
    </location>
</feature>
<feature type="domain" description="CBM6" evidence="6">
    <location>
        <begin position="499"/>
        <end position="630"/>
    </location>
</feature>
<proteinExistence type="inferred from homology"/>
<dbReference type="InterPro" id="IPR006710">
    <property type="entry name" value="Glyco_hydro_43"/>
</dbReference>
<dbReference type="CDD" id="cd08991">
    <property type="entry name" value="GH43_HoAraf43-like"/>
    <property type="match status" value="1"/>
</dbReference>
<organism evidence="7 8">
    <name type="scientific">Lederbergia ruris</name>
    <dbReference type="NCBI Taxonomy" id="217495"/>
    <lineage>
        <taxon>Bacteria</taxon>
        <taxon>Bacillati</taxon>
        <taxon>Bacillota</taxon>
        <taxon>Bacilli</taxon>
        <taxon>Bacillales</taxon>
        <taxon>Bacillaceae</taxon>
        <taxon>Lederbergia</taxon>
    </lineage>
</organism>
<dbReference type="Gene3D" id="2.60.120.560">
    <property type="entry name" value="Exo-inulinase, domain 1"/>
    <property type="match status" value="2"/>
</dbReference>
<dbReference type="InterPro" id="IPR005084">
    <property type="entry name" value="CBM6"/>
</dbReference>
<dbReference type="Gene3D" id="2.115.10.20">
    <property type="entry name" value="Glycosyl hydrolase domain, family 43"/>
    <property type="match status" value="1"/>
</dbReference>
<comment type="caution">
    <text evidence="7">The sequence shown here is derived from an EMBL/GenBank/DDBJ whole genome shotgun (WGS) entry which is preliminary data.</text>
</comment>
<dbReference type="PANTHER" id="PTHR42812">
    <property type="entry name" value="BETA-XYLOSIDASE"/>
    <property type="match status" value="1"/>
</dbReference>
<dbReference type="SUPFAM" id="SSF75005">
    <property type="entry name" value="Arabinanase/levansucrase/invertase"/>
    <property type="match status" value="1"/>
</dbReference>
<protein>
    <recommendedName>
        <fullName evidence="6">CBM6 domain-containing protein</fullName>
    </recommendedName>
</protein>
<evidence type="ECO:0000256" key="4">
    <source>
        <dbReference type="ARBA" id="ARBA00023295"/>
    </source>
</evidence>
<dbReference type="CDD" id="cd04080">
    <property type="entry name" value="CBM6_cellulase-like"/>
    <property type="match status" value="3"/>
</dbReference>
<feature type="chain" id="PRO_5046339376" description="CBM6 domain-containing protein" evidence="5">
    <location>
        <begin position="23"/>
        <end position="1370"/>
    </location>
</feature>
<reference evidence="7 8" key="1">
    <citation type="submission" date="2021-03" db="EMBL/GenBank/DDBJ databases">
        <title>Antimicrobial resistance genes in bacteria isolated from Japanese honey, and their potential for conferring macrolide and lincosamide resistance in the American foulbrood pathogen Paenibacillus larvae.</title>
        <authorList>
            <person name="Okamoto M."/>
            <person name="Kumagai M."/>
            <person name="Kanamori H."/>
            <person name="Takamatsu D."/>
        </authorList>
    </citation>
    <scope>NUCLEOTIDE SEQUENCE [LARGE SCALE GENOMIC DNA]</scope>
    <source>
        <strain evidence="7 8">J8TS2</strain>
    </source>
</reference>
<accession>A0ABQ4KEP5</accession>
<dbReference type="Pfam" id="PF04616">
    <property type="entry name" value="Glyco_hydro_43"/>
    <property type="match status" value="1"/>
</dbReference>